<dbReference type="Pfam" id="PF20684">
    <property type="entry name" value="Fung_rhodopsin"/>
    <property type="match status" value="1"/>
</dbReference>
<dbReference type="InterPro" id="IPR049326">
    <property type="entry name" value="Rhodopsin_dom_fungi"/>
</dbReference>
<feature type="transmembrane region" description="Helical" evidence="7">
    <location>
        <begin position="151"/>
        <end position="170"/>
    </location>
</feature>
<gene>
    <name evidence="9" type="ORF">CFO_g4859</name>
</gene>
<keyword evidence="4 7" id="KW-0472">Membrane</keyword>
<dbReference type="Proteomes" id="UP000034841">
    <property type="component" value="Unassembled WGS sequence"/>
</dbReference>
<proteinExistence type="inferred from homology"/>
<feature type="transmembrane region" description="Helical" evidence="7">
    <location>
        <begin position="227"/>
        <end position="250"/>
    </location>
</feature>
<keyword evidence="3 7" id="KW-1133">Transmembrane helix</keyword>
<feature type="transmembrane region" description="Helical" evidence="7">
    <location>
        <begin position="63"/>
        <end position="83"/>
    </location>
</feature>
<dbReference type="PANTHER" id="PTHR33048:SF149">
    <property type="entry name" value="UBID FAMILY DECARBOXYLASE"/>
    <property type="match status" value="1"/>
</dbReference>
<comment type="subcellular location">
    <subcellularLocation>
        <location evidence="1">Membrane</location>
        <topology evidence="1">Multi-pass membrane protein</topology>
    </subcellularLocation>
</comment>
<reference evidence="9 10" key="1">
    <citation type="submission" date="2015-04" db="EMBL/GenBank/DDBJ databases">
        <title>Genome sequence of Ceratocystis platani, a major pathogen of plane trees.</title>
        <authorList>
            <person name="Belbahri L."/>
        </authorList>
    </citation>
    <scope>NUCLEOTIDE SEQUENCE [LARGE SCALE GENOMIC DNA]</scope>
    <source>
        <strain evidence="9 10">CFO</strain>
    </source>
</reference>
<feature type="transmembrane region" description="Helical" evidence="7">
    <location>
        <begin position="31"/>
        <end position="51"/>
    </location>
</feature>
<feature type="transmembrane region" description="Helical" evidence="7">
    <location>
        <begin position="262"/>
        <end position="283"/>
    </location>
</feature>
<evidence type="ECO:0000313" key="9">
    <source>
        <dbReference type="EMBL" id="KKF92786.1"/>
    </source>
</evidence>
<evidence type="ECO:0000256" key="5">
    <source>
        <dbReference type="ARBA" id="ARBA00038359"/>
    </source>
</evidence>
<sequence>MALISSLMRREDDVAAGIDSSFNAKLKVEGWTLFSIALLLTILRLYATAVRAGGPKNWLLDEYLIILAFLFYILLVVSLNVIASNGGANLFPPQQLATFTQEQIEKRILNSKIVVVSEQAMLNTIYVLKACLLVMYTRLTVGLRTQKAVRALSIYALIGWLATEISYFTMCMPFNQYWAIPPENEQCATLEYYGVVQGVFNISSDMMMLSIPISIVVNLQVPWRKKLVLGLVLTMGIFVILAAIMCKIHNLSNVYSHNYMLWYIREASVALYVANMPMVWPILREWFPVLNRFGPSHSGRGGNGDSGIKHDTGLAGMPGSSSAGKTNAGMHGSRFGTVTTSVYHHKRRHSLHSISDTTDEMALQDMQKKKHRSMKGDNMGGAFDEERAIDLPKNGITVQQTVVIEKSSVKSMSMVDGLDFDFDGRPARLNGEERAVVVAV</sequence>
<dbReference type="OrthoDB" id="3903189at2759"/>
<accession>A0A0F8AXF7</accession>
<dbReference type="PANTHER" id="PTHR33048">
    <property type="entry name" value="PTH11-LIKE INTEGRAL MEMBRANE PROTEIN (AFU_ORTHOLOGUE AFUA_5G11245)"/>
    <property type="match status" value="1"/>
</dbReference>
<keyword evidence="2 7" id="KW-0812">Transmembrane</keyword>
<evidence type="ECO:0000256" key="4">
    <source>
        <dbReference type="ARBA" id="ARBA00023136"/>
    </source>
</evidence>
<comment type="caution">
    <text evidence="9">The sequence shown here is derived from an EMBL/GenBank/DDBJ whole genome shotgun (WGS) entry which is preliminary data.</text>
</comment>
<keyword evidence="10" id="KW-1185">Reference proteome</keyword>
<evidence type="ECO:0000256" key="3">
    <source>
        <dbReference type="ARBA" id="ARBA00022989"/>
    </source>
</evidence>
<feature type="region of interest" description="Disordered" evidence="6">
    <location>
        <begin position="298"/>
        <end position="327"/>
    </location>
</feature>
<dbReference type="AlphaFoldDB" id="A0A0F8AXF7"/>
<feature type="domain" description="Rhodopsin" evidence="8">
    <location>
        <begin position="49"/>
        <end position="284"/>
    </location>
</feature>
<name>A0A0F8AXF7_CERFI</name>
<evidence type="ECO:0000256" key="1">
    <source>
        <dbReference type="ARBA" id="ARBA00004141"/>
    </source>
</evidence>
<evidence type="ECO:0000256" key="6">
    <source>
        <dbReference type="SAM" id="MobiDB-lite"/>
    </source>
</evidence>
<evidence type="ECO:0000313" key="10">
    <source>
        <dbReference type="Proteomes" id="UP000034841"/>
    </source>
</evidence>
<feature type="transmembrane region" description="Helical" evidence="7">
    <location>
        <begin position="190"/>
        <end position="215"/>
    </location>
</feature>
<evidence type="ECO:0000256" key="7">
    <source>
        <dbReference type="SAM" id="Phobius"/>
    </source>
</evidence>
<comment type="similarity">
    <text evidence="5">Belongs to the SAT4 family.</text>
</comment>
<dbReference type="InterPro" id="IPR052337">
    <property type="entry name" value="SAT4-like"/>
</dbReference>
<dbReference type="EMBL" id="LBBL01000324">
    <property type="protein sequence ID" value="KKF92786.1"/>
    <property type="molecule type" value="Genomic_DNA"/>
</dbReference>
<evidence type="ECO:0000256" key="2">
    <source>
        <dbReference type="ARBA" id="ARBA00022692"/>
    </source>
</evidence>
<evidence type="ECO:0000259" key="8">
    <source>
        <dbReference type="Pfam" id="PF20684"/>
    </source>
</evidence>
<organism evidence="9 10">
    <name type="scientific">Ceratocystis fimbriata f. sp. platani</name>
    <dbReference type="NCBI Taxonomy" id="88771"/>
    <lineage>
        <taxon>Eukaryota</taxon>
        <taxon>Fungi</taxon>
        <taxon>Dikarya</taxon>
        <taxon>Ascomycota</taxon>
        <taxon>Pezizomycotina</taxon>
        <taxon>Sordariomycetes</taxon>
        <taxon>Hypocreomycetidae</taxon>
        <taxon>Microascales</taxon>
        <taxon>Ceratocystidaceae</taxon>
        <taxon>Ceratocystis</taxon>
    </lineage>
</organism>
<dbReference type="GO" id="GO:0016020">
    <property type="term" value="C:membrane"/>
    <property type="evidence" value="ECO:0007669"/>
    <property type="project" value="UniProtKB-SubCell"/>
</dbReference>
<protein>
    <recommendedName>
        <fullName evidence="8">Rhodopsin domain-containing protein</fullName>
    </recommendedName>
</protein>